<evidence type="ECO:0000313" key="23">
    <source>
        <dbReference type="Proteomes" id="UP000095280"/>
    </source>
</evidence>
<comment type="subcellular location">
    <subcellularLocation>
        <location evidence="1">Membrane</location>
        <topology evidence="1">Single-pass membrane protein</topology>
    </subcellularLocation>
</comment>
<dbReference type="GO" id="GO:0016020">
    <property type="term" value="C:membrane"/>
    <property type="evidence" value="ECO:0007669"/>
    <property type="project" value="UniProtKB-SubCell"/>
</dbReference>
<dbReference type="InterPro" id="IPR040198">
    <property type="entry name" value="Fido_containing"/>
</dbReference>
<keyword evidence="5" id="KW-0548">Nucleotidyltransferase</keyword>
<dbReference type="Gene3D" id="1.10.3290.10">
    <property type="entry name" value="Fido-like domain"/>
    <property type="match status" value="2"/>
</dbReference>
<feature type="repeat" description="TPR" evidence="19">
    <location>
        <begin position="247"/>
        <end position="280"/>
    </location>
</feature>
<reference evidence="24" key="1">
    <citation type="submission" date="2016-11" db="UniProtKB">
        <authorList>
            <consortium name="WormBaseParasite"/>
        </authorList>
    </citation>
    <scope>IDENTIFICATION</scope>
</reference>
<feature type="active site" evidence="15">
    <location>
        <position position="506"/>
    </location>
</feature>
<comment type="catalytic activity">
    <reaction evidence="13">
        <text>L-threonyl-[protein] + ATP = 3-O-(5'-adenylyl)-L-threonyl-[protein] + diphosphate</text>
        <dbReference type="Rhea" id="RHEA:54292"/>
        <dbReference type="Rhea" id="RHEA-COMP:11060"/>
        <dbReference type="Rhea" id="RHEA-COMP:13847"/>
        <dbReference type="ChEBI" id="CHEBI:30013"/>
        <dbReference type="ChEBI" id="CHEBI:30616"/>
        <dbReference type="ChEBI" id="CHEBI:33019"/>
        <dbReference type="ChEBI" id="CHEBI:138113"/>
        <dbReference type="EC" id="2.7.7.108"/>
    </reaction>
</comment>
<keyword evidence="6" id="KW-0677">Repeat</keyword>
<dbReference type="Gene3D" id="1.25.40.10">
    <property type="entry name" value="Tetratricopeptide repeat domain"/>
    <property type="match status" value="2"/>
</dbReference>
<dbReference type="PANTHER" id="PTHR13504">
    <property type="entry name" value="FIDO DOMAIN-CONTAINING PROTEIN DDB_G0283145"/>
    <property type="match status" value="1"/>
</dbReference>
<evidence type="ECO:0000256" key="18">
    <source>
        <dbReference type="PIRSR" id="PIRSR640198-4"/>
    </source>
</evidence>
<feature type="repeat" description="TPR" evidence="19">
    <location>
        <begin position="699"/>
        <end position="732"/>
    </location>
</feature>
<dbReference type="EC" id="2.7.7.108" evidence="12"/>
<keyword evidence="9 16" id="KW-0067">ATP-binding</keyword>
<dbReference type="PROSITE" id="PS50005">
    <property type="entry name" value="TPR"/>
    <property type="match status" value="2"/>
</dbReference>
<evidence type="ECO:0000256" key="8">
    <source>
        <dbReference type="ARBA" id="ARBA00022803"/>
    </source>
</evidence>
<dbReference type="InterPro" id="IPR019734">
    <property type="entry name" value="TPR_rpt"/>
</dbReference>
<comment type="catalytic activity">
    <reaction evidence="14">
        <text>L-tyrosyl-[protein] + ATP = O-(5'-adenylyl)-L-tyrosyl-[protein] + diphosphate</text>
        <dbReference type="Rhea" id="RHEA:54288"/>
        <dbReference type="Rhea" id="RHEA-COMP:10136"/>
        <dbReference type="Rhea" id="RHEA-COMP:13846"/>
        <dbReference type="ChEBI" id="CHEBI:30616"/>
        <dbReference type="ChEBI" id="CHEBI:33019"/>
        <dbReference type="ChEBI" id="CHEBI:46858"/>
        <dbReference type="ChEBI" id="CHEBI:83624"/>
        <dbReference type="EC" id="2.7.7.108"/>
    </reaction>
</comment>
<keyword evidence="11 21" id="KW-0472">Membrane</keyword>
<keyword evidence="3" id="KW-0808">Transferase</keyword>
<evidence type="ECO:0000256" key="14">
    <source>
        <dbReference type="ARBA" id="ARBA00048696"/>
    </source>
</evidence>
<dbReference type="GO" id="GO:0070733">
    <property type="term" value="F:AMPylase activity"/>
    <property type="evidence" value="ECO:0007669"/>
    <property type="project" value="UniProtKB-EC"/>
</dbReference>
<evidence type="ECO:0000313" key="24">
    <source>
        <dbReference type="WBParaSite" id="maker-uti_cns_0013201-snap-gene-0.3-mRNA-1"/>
    </source>
</evidence>
<dbReference type="SUPFAM" id="SSF140931">
    <property type="entry name" value="Fic-like"/>
    <property type="match status" value="2"/>
</dbReference>
<evidence type="ECO:0000256" key="4">
    <source>
        <dbReference type="ARBA" id="ARBA00022692"/>
    </source>
</evidence>
<feature type="binding site" evidence="16">
    <location>
        <position position="550"/>
    </location>
    <ligand>
        <name>ATP</name>
        <dbReference type="ChEBI" id="CHEBI:30616"/>
    </ligand>
</feature>
<keyword evidence="8 19" id="KW-0802">TPR repeat</keyword>
<dbReference type="PROSITE" id="PS51459">
    <property type="entry name" value="FIDO"/>
    <property type="match status" value="2"/>
</dbReference>
<dbReference type="SUPFAM" id="SSF48452">
    <property type="entry name" value="TPR-like"/>
    <property type="match status" value="1"/>
</dbReference>
<feature type="region of interest" description="Disordered" evidence="20">
    <location>
        <begin position="1423"/>
        <end position="1452"/>
    </location>
</feature>
<evidence type="ECO:0000256" key="21">
    <source>
        <dbReference type="SAM" id="Phobius"/>
    </source>
</evidence>
<evidence type="ECO:0000256" key="1">
    <source>
        <dbReference type="ARBA" id="ARBA00004167"/>
    </source>
</evidence>
<dbReference type="GO" id="GO:0005524">
    <property type="term" value="F:ATP binding"/>
    <property type="evidence" value="ECO:0007669"/>
    <property type="project" value="UniProtKB-KW"/>
</dbReference>
<dbReference type="Proteomes" id="UP000095280">
    <property type="component" value="Unplaced"/>
</dbReference>
<dbReference type="InterPro" id="IPR011990">
    <property type="entry name" value="TPR-like_helical_dom_sf"/>
</dbReference>
<sequence>MSSATRFIKFALIYTLLFLVVLDVYFFVIKPQLLKSVNQFSVDSQQIHALSAASIPGFTETDHLKAKSRVIHDKSCQRHPGAGELHCDSDSNVRILRRQSYARYAQQRIKHAFASIWDGFFIALEEVEQLSVAFFDIALNWISEAKIYLRSSMFSDSDVLIKPGFEDQRSPESQSQLSVTSPSHVYSSVLDTDVQQGTFALSAKIQRNILSKNVMIHRPANEENFINITQFSLTKKANLSIDLVREANSTLRLAREFLRTGNLAKAKRLLEHARQLNPYDAEAMAAYGEVFEHHRPPDYVKAEHYYGKALLTDPTNEKAKASRKRTLPLVEQIDQARFNRIDQKVYQYYHIPETHPGLRRLKKEHYFRYVYHSNAIEGNTLDLAQTRAILETRIAVGGKSLLEHNEVLGLDAALMFLNSSLLRKPGPLLLNDLLEIHRRVLGYVDLQEAGRLRNTQVFIADFEPPPANLVPSLMADFLNWLNSEDTAELHPVEVAALAHWKLVYIHPFYDGNGRTARLLMNLILMRSGYPPAIVRVEERAIYYQLIKEANEGDVRPFIRFIGHCTEATIDEFLLTAQRVSDSEAAESGASLSLAKQSEDCKPRVINLFAARRFITGLLIVTSRNSPLAAAFKAKPPSHRLRHPWRWPPPPPSCSLASWALIFHAKSSSKSFLSYRSHCIHFTYFWTFMNHDFCNLVREANSTLRLAREFLRTGNLAKAKRLLEHARQLNPYDAEAMAAYGRCLSTTDSARLSEHYYGNYGKALLTDPTNEKAKASRKAKLWPLVEQIDQARFNRNRPEVGGKSLLEHNEVSGPRRRSLMFLNSSLLRKPGPLLLNDLLEIHRRVLGYVDLQEAGRLRNTQVFIADFEPPPANLVPSLMADFLNWLNSEDTAELHPVEVAALAHWKLVYIHPFYDGNGRTARLLMNLILMRSGYPPAIVRVEERAIYYQLIKEANEGDVRPFIRFIGHCTEATIDEFLLTAQRVSDSEAAESGASLSLAKQSEDCKPRLLLKRSRPPPPSPSVALAASAAVLQPRQLLQACPVSTSCRRPFLQSIISVRATDRERKVEERRQLERRRRLEDLTRQAAVAAPAPARLRQPEAAFSPEVLADRERRRQEFHDSIFLYMQRYGRTRRATLSSSRPCGAACRSWACTRICSYKALLDVFPKEVMRVRTMWQSEFRHYPRQQDTAIALLDTMNEHGVMPDTDMGLQISRIFGTESYVMTKFQRMMYWMPKLRHADPWPAVRLTSSGLQYLPAPESFRDLAVRALRRMCPDPETRVTTYSMDGPPGSDLFVASAQAPAQQQLLTDMAAGRTAARKEATAAAAAETPQKLRPRLMEEDFTWWRRLRCADDGDGDRGDEDQPDGELARAPSEHELPDCTVLSLAIASSSGGADLLLRWVRLLAAEPGNEALQRAAVVLQLRPSDGDGDAADGPDAAASGQGGDSSQSDARE</sequence>
<name>A0A1I8IJI6_9PLAT</name>
<evidence type="ECO:0000256" key="6">
    <source>
        <dbReference type="ARBA" id="ARBA00022737"/>
    </source>
</evidence>
<feature type="domain" description="Fido" evidence="22">
    <location>
        <begin position="428"/>
        <end position="563"/>
    </location>
</feature>
<comment type="similarity">
    <text evidence="2">Belongs to the fic family.</text>
</comment>
<dbReference type="InterPro" id="IPR036597">
    <property type="entry name" value="Fido-like_dom_sf"/>
</dbReference>
<evidence type="ECO:0000256" key="15">
    <source>
        <dbReference type="PIRSR" id="PIRSR640198-1"/>
    </source>
</evidence>
<feature type="region of interest" description="Disordered" evidence="20">
    <location>
        <begin position="1352"/>
        <end position="1374"/>
    </location>
</feature>
<keyword evidence="23" id="KW-1185">Reference proteome</keyword>
<dbReference type="PANTHER" id="PTHR13504:SF34">
    <property type="entry name" value="PROTEIN ADENYLYLTRANSFERASE FICD"/>
    <property type="match status" value="1"/>
</dbReference>
<feature type="site" description="Important for autoinhibition of adenylyltransferase activity" evidence="17">
    <location>
        <position position="377"/>
    </location>
</feature>
<dbReference type="SMART" id="SM00028">
    <property type="entry name" value="TPR"/>
    <property type="match status" value="3"/>
</dbReference>
<evidence type="ECO:0000259" key="22">
    <source>
        <dbReference type="PROSITE" id="PS51459"/>
    </source>
</evidence>
<feature type="binding site" evidence="16">
    <location>
        <begin position="510"/>
        <end position="517"/>
    </location>
    <ligand>
        <name>ATP</name>
        <dbReference type="ChEBI" id="CHEBI:30616"/>
    </ligand>
</feature>
<evidence type="ECO:0000256" key="2">
    <source>
        <dbReference type="ARBA" id="ARBA00009742"/>
    </source>
</evidence>
<dbReference type="InterPro" id="IPR003812">
    <property type="entry name" value="Fido"/>
</dbReference>
<feature type="glycosylation site" description="N-linked (GlcNAc...) asparagine" evidence="18">
    <location>
        <position position="418"/>
    </location>
</feature>
<dbReference type="Pfam" id="PF06239">
    <property type="entry name" value="ECSIT_N"/>
    <property type="match status" value="1"/>
</dbReference>
<evidence type="ECO:0000256" key="13">
    <source>
        <dbReference type="ARBA" id="ARBA00047939"/>
    </source>
</evidence>
<evidence type="ECO:0000256" key="3">
    <source>
        <dbReference type="ARBA" id="ARBA00022679"/>
    </source>
</evidence>
<accession>A0A1I8IJI6</accession>
<feature type="binding site" evidence="16">
    <location>
        <begin position="542"/>
        <end position="543"/>
    </location>
    <ligand>
        <name>ATP</name>
        <dbReference type="ChEBI" id="CHEBI:30616"/>
    </ligand>
</feature>
<evidence type="ECO:0000256" key="9">
    <source>
        <dbReference type="ARBA" id="ARBA00022840"/>
    </source>
</evidence>
<keyword evidence="10 21" id="KW-1133">Transmembrane helix</keyword>
<keyword evidence="4 21" id="KW-0812">Transmembrane</keyword>
<proteinExistence type="inferred from homology"/>
<organism evidence="23 24">
    <name type="scientific">Macrostomum lignano</name>
    <dbReference type="NCBI Taxonomy" id="282301"/>
    <lineage>
        <taxon>Eukaryota</taxon>
        <taxon>Metazoa</taxon>
        <taxon>Spiralia</taxon>
        <taxon>Lophotrochozoa</taxon>
        <taxon>Platyhelminthes</taxon>
        <taxon>Rhabditophora</taxon>
        <taxon>Macrostomorpha</taxon>
        <taxon>Macrostomida</taxon>
        <taxon>Macrostomidae</taxon>
        <taxon>Macrostomum</taxon>
    </lineage>
</organism>
<dbReference type="InterPro" id="IPR046448">
    <property type="entry name" value="ECSIT_N"/>
</dbReference>
<evidence type="ECO:0000256" key="11">
    <source>
        <dbReference type="ARBA" id="ARBA00023136"/>
    </source>
</evidence>
<evidence type="ECO:0000256" key="16">
    <source>
        <dbReference type="PIRSR" id="PIRSR640198-2"/>
    </source>
</evidence>
<evidence type="ECO:0000256" key="10">
    <source>
        <dbReference type="ARBA" id="ARBA00022989"/>
    </source>
</evidence>
<keyword evidence="7 16" id="KW-0547">Nucleotide-binding</keyword>
<dbReference type="Pfam" id="PF02661">
    <property type="entry name" value="Fic"/>
    <property type="match status" value="2"/>
</dbReference>
<feature type="transmembrane region" description="Helical" evidence="21">
    <location>
        <begin position="7"/>
        <end position="28"/>
    </location>
</feature>
<feature type="domain" description="Fido" evidence="22">
    <location>
        <begin position="832"/>
        <end position="967"/>
    </location>
</feature>
<protein>
    <recommendedName>
        <fullName evidence="12">protein adenylyltransferase</fullName>
        <ecNumber evidence="12">2.7.7.108</ecNumber>
    </recommendedName>
</protein>
<evidence type="ECO:0000256" key="17">
    <source>
        <dbReference type="PIRSR" id="PIRSR640198-3"/>
    </source>
</evidence>
<evidence type="ECO:0000256" key="5">
    <source>
        <dbReference type="ARBA" id="ARBA00022695"/>
    </source>
</evidence>
<evidence type="ECO:0000256" key="19">
    <source>
        <dbReference type="PROSITE-ProRule" id="PRU00339"/>
    </source>
</evidence>
<feature type="compositionally biased region" description="Low complexity" evidence="20">
    <location>
        <begin position="1433"/>
        <end position="1452"/>
    </location>
</feature>
<evidence type="ECO:0000256" key="12">
    <source>
        <dbReference type="ARBA" id="ARBA00034531"/>
    </source>
</evidence>
<dbReference type="WBParaSite" id="maker-uti_cns_0013201-snap-gene-0.3-mRNA-1">
    <property type="protein sequence ID" value="maker-uti_cns_0013201-snap-gene-0.3-mRNA-1"/>
    <property type="gene ID" value="maker-uti_cns_0013201-snap-gene-0.3"/>
</dbReference>
<feature type="compositionally biased region" description="Acidic residues" evidence="20">
    <location>
        <begin position="1352"/>
        <end position="1364"/>
    </location>
</feature>
<evidence type="ECO:0000256" key="20">
    <source>
        <dbReference type="SAM" id="MobiDB-lite"/>
    </source>
</evidence>
<evidence type="ECO:0000256" key="7">
    <source>
        <dbReference type="ARBA" id="ARBA00022741"/>
    </source>
</evidence>